<name>A0ABW1DXW2_9ACTN</name>
<dbReference type="Gene3D" id="3.90.1150.10">
    <property type="entry name" value="Aspartate Aminotransferase, domain 1"/>
    <property type="match status" value="2"/>
</dbReference>
<dbReference type="SUPFAM" id="SSF53383">
    <property type="entry name" value="PLP-dependent transferases"/>
    <property type="match status" value="1"/>
</dbReference>
<dbReference type="InterPro" id="IPR015424">
    <property type="entry name" value="PyrdxlP-dep_Trfase"/>
</dbReference>
<dbReference type="Gene3D" id="3.40.640.10">
    <property type="entry name" value="Type I PLP-dependent aspartate aminotransferase-like (Major domain)"/>
    <property type="match status" value="2"/>
</dbReference>
<feature type="domain" description="Aminotransferase class V" evidence="4">
    <location>
        <begin position="49"/>
        <end position="149"/>
    </location>
</feature>
<sequence>MSVSTVSSAPASSAPASAGGPSGCAPLPVLGWDVTVPLVTGEEVTYAALDYAASAPALQRVWDDVAAYAPYYGSVHRGAGYLSQLSTELFENARRTVAEFLDCRAGDQVVFTRSTTDSLNLLAAALPDDCQVFVFESEHHAALLPWRGARVTFLDAPDSPEQAVRALEDALAARDPSPSSRLLPHSRLRSSGGTPMSRGGPNGPALVCVTGASNVTGELWPVRELAAAAHAHGARIVLDAAQLAPHHAVSLRELDVDWVAFSGHKLYAPFGAGVLAGRADWLREAEPYLAGGGASRKVTRREDGGVEVEWHDSAARHEAGSPNVIGAYAIASACKALGEAGFGALAAREERLIRTVRDGLADVSEVRFLSLFGDAAPRVGVLSFVVDGWNSSHFAAALSAEYGIGVRDGLFCAHPLLRTLLGGDPQDQGECGAPEAAPGETSLNAIRVSFGAGTPDEHVERFVRAVRELVRGGARWSYRTIDGRCVPDTSA</sequence>
<dbReference type="PANTHER" id="PTHR43586:SF8">
    <property type="entry name" value="CYSTEINE DESULFURASE 1, CHLOROPLASTIC"/>
    <property type="match status" value="1"/>
</dbReference>
<keyword evidence="2" id="KW-0663">Pyridoxal phosphate</keyword>
<gene>
    <name evidence="5" type="ORF">ACFPZI_12010</name>
</gene>
<accession>A0ABW1DXW2</accession>
<feature type="domain" description="Aminotransferase class V" evidence="4">
    <location>
        <begin position="204"/>
        <end position="462"/>
    </location>
</feature>
<feature type="compositionally biased region" description="Low complexity" evidence="3">
    <location>
        <begin position="7"/>
        <end position="21"/>
    </location>
</feature>
<reference evidence="6" key="1">
    <citation type="journal article" date="2019" name="Int. J. Syst. Evol. Microbiol.">
        <title>The Global Catalogue of Microorganisms (GCM) 10K type strain sequencing project: providing services to taxonomists for standard genome sequencing and annotation.</title>
        <authorList>
            <consortium name="The Broad Institute Genomics Platform"/>
            <consortium name="The Broad Institute Genome Sequencing Center for Infectious Disease"/>
            <person name="Wu L."/>
            <person name="Ma J."/>
        </authorList>
    </citation>
    <scope>NUCLEOTIDE SEQUENCE [LARGE SCALE GENOMIC DNA]</scope>
    <source>
        <strain evidence="6">JCM 10411</strain>
    </source>
</reference>
<feature type="compositionally biased region" description="Low complexity" evidence="3">
    <location>
        <begin position="176"/>
        <end position="191"/>
    </location>
</feature>
<dbReference type="PANTHER" id="PTHR43586">
    <property type="entry name" value="CYSTEINE DESULFURASE"/>
    <property type="match status" value="1"/>
</dbReference>
<keyword evidence="5" id="KW-0808">Transferase</keyword>
<keyword evidence="6" id="KW-1185">Reference proteome</keyword>
<comment type="cofactor">
    <cofactor evidence="1">
        <name>pyridoxal 5'-phosphate</name>
        <dbReference type="ChEBI" id="CHEBI:597326"/>
    </cofactor>
</comment>
<evidence type="ECO:0000313" key="5">
    <source>
        <dbReference type="EMBL" id="MFC5852523.1"/>
    </source>
</evidence>
<dbReference type="GO" id="GO:0008483">
    <property type="term" value="F:transaminase activity"/>
    <property type="evidence" value="ECO:0007669"/>
    <property type="project" value="UniProtKB-KW"/>
</dbReference>
<evidence type="ECO:0000313" key="6">
    <source>
        <dbReference type="Proteomes" id="UP001596180"/>
    </source>
</evidence>
<dbReference type="EMBL" id="JBHSOA010000025">
    <property type="protein sequence ID" value="MFC5852523.1"/>
    <property type="molecule type" value="Genomic_DNA"/>
</dbReference>
<keyword evidence="5" id="KW-0032">Aminotransferase</keyword>
<evidence type="ECO:0000256" key="3">
    <source>
        <dbReference type="SAM" id="MobiDB-lite"/>
    </source>
</evidence>
<comment type="caution">
    <text evidence="5">The sequence shown here is derived from an EMBL/GenBank/DDBJ whole genome shotgun (WGS) entry which is preliminary data.</text>
</comment>
<dbReference type="InterPro" id="IPR015422">
    <property type="entry name" value="PyrdxlP-dep_Trfase_small"/>
</dbReference>
<evidence type="ECO:0000259" key="4">
    <source>
        <dbReference type="Pfam" id="PF00266"/>
    </source>
</evidence>
<dbReference type="Pfam" id="PF00266">
    <property type="entry name" value="Aminotran_5"/>
    <property type="match status" value="2"/>
</dbReference>
<proteinExistence type="predicted"/>
<feature type="region of interest" description="Disordered" evidence="3">
    <location>
        <begin position="172"/>
        <end position="202"/>
    </location>
</feature>
<dbReference type="Proteomes" id="UP001596180">
    <property type="component" value="Unassembled WGS sequence"/>
</dbReference>
<dbReference type="InterPro" id="IPR000192">
    <property type="entry name" value="Aminotrans_V_dom"/>
</dbReference>
<dbReference type="RefSeq" id="WP_381362010.1">
    <property type="nucleotide sequence ID" value="NZ_JBHSOA010000025.1"/>
</dbReference>
<evidence type="ECO:0000256" key="2">
    <source>
        <dbReference type="ARBA" id="ARBA00022898"/>
    </source>
</evidence>
<protein>
    <submittedName>
        <fullName evidence="5">Aminotransferase class V-fold PLP-dependent enzyme</fullName>
    </submittedName>
</protein>
<feature type="region of interest" description="Disordered" evidence="3">
    <location>
        <begin position="1"/>
        <end position="21"/>
    </location>
</feature>
<evidence type="ECO:0000256" key="1">
    <source>
        <dbReference type="ARBA" id="ARBA00001933"/>
    </source>
</evidence>
<dbReference type="InterPro" id="IPR015421">
    <property type="entry name" value="PyrdxlP-dep_Trfase_major"/>
</dbReference>
<organism evidence="5 6">
    <name type="scientific">Streptomyces chlorus</name>
    <dbReference type="NCBI Taxonomy" id="887452"/>
    <lineage>
        <taxon>Bacteria</taxon>
        <taxon>Bacillati</taxon>
        <taxon>Actinomycetota</taxon>
        <taxon>Actinomycetes</taxon>
        <taxon>Kitasatosporales</taxon>
        <taxon>Streptomycetaceae</taxon>
        <taxon>Streptomyces</taxon>
    </lineage>
</organism>